<proteinExistence type="predicted"/>
<evidence type="ECO:0000313" key="2">
    <source>
        <dbReference type="Proteomes" id="UP000186817"/>
    </source>
</evidence>
<feature type="non-terminal residue" evidence="1">
    <location>
        <position position="211"/>
    </location>
</feature>
<dbReference type="EMBL" id="LSRX01006361">
    <property type="protein sequence ID" value="OLP73105.1"/>
    <property type="molecule type" value="Genomic_DNA"/>
</dbReference>
<name>A0A1Q9BQY7_SYMMI</name>
<protein>
    <submittedName>
        <fullName evidence="1">Uncharacterized protein</fullName>
    </submittedName>
</protein>
<keyword evidence="2" id="KW-1185">Reference proteome</keyword>
<dbReference type="AlphaFoldDB" id="A0A1Q9BQY7"/>
<dbReference type="Proteomes" id="UP000186817">
    <property type="component" value="Unassembled WGS sequence"/>
</dbReference>
<sequence>MKARGILKASSQCQDVGTSDLISMSLRILSGDAGWTVVSEYTTLLEAPASDEMWFADMGLEKQSSVHLLLVGAADAFRRLILPFESLPWTLFQVVNQDDDAAMTTLQTLRMQHRQCELCYDRLFAAVFMDWVLSDIPLAKQMQRLHHLKLLLGDVLLQLPSSTVDVERSHANIQVDASNHKAVPKRPANIQADSLITHTVLEHSQVKALVE</sequence>
<evidence type="ECO:0000313" key="1">
    <source>
        <dbReference type="EMBL" id="OLP73105.1"/>
    </source>
</evidence>
<dbReference type="OrthoDB" id="447820at2759"/>
<organism evidence="1 2">
    <name type="scientific">Symbiodinium microadriaticum</name>
    <name type="common">Dinoflagellate</name>
    <name type="synonym">Zooxanthella microadriatica</name>
    <dbReference type="NCBI Taxonomy" id="2951"/>
    <lineage>
        <taxon>Eukaryota</taxon>
        <taxon>Sar</taxon>
        <taxon>Alveolata</taxon>
        <taxon>Dinophyceae</taxon>
        <taxon>Suessiales</taxon>
        <taxon>Symbiodiniaceae</taxon>
        <taxon>Symbiodinium</taxon>
    </lineage>
</organism>
<accession>A0A1Q9BQY7</accession>
<gene>
    <name evidence="1" type="ORF">AK812_SmicGene47796</name>
</gene>
<comment type="caution">
    <text evidence="1">The sequence shown here is derived from an EMBL/GenBank/DDBJ whole genome shotgun (WGS) entry which is preliminary data.</text>
</comment>
<reference evidence="1 2" key="1">
    <citation type="submission" date="2016-02" db="EMBL/GenBank/DDBJ databases">
        <title>Genome analysis of coral dinoflagellate symbionts highlights evolutionary adaptations to a symbiotic lifestyle.</title>
        <authorList>
            <person name="Aranda M."/>
            <person name="Li Y."/>
            <person name="Liew Y.J."/>
            <person name="Baumgarten S."/>
            <person name="Simakov O."/>
            <person name="Wilson M."/>
            <person name="Piel J."/>
            <person name="Ashoor H."/>
            <person name="Bougouffa S."/>
            <person name="Bajic V.B."/>
            <person name="Ryu T."/>
            <person name="Ravasi T."/>
            <person name="Bayer T."/>
            <person name="Micklem G."/>
            <person name="Kim H."/>
            <person name="Bhak J."/>
            <person name="Lajeunesse T.C."/>
            <person name="Voolstra C.R."/>
        </authorList>
    </citation>
    <scope>NUCLEOTIDE SEQUENCE [LARGE SCALE GENOMIC DNA]</scope>
    <source>
        <strain evidence="1 2">CCMP2467</strain>
    </source>
</reference>